<evidence type="ECO:0000313" key="12">
    <source>
        <dbReference type="EMBL" id="SNR76142.1"/>
    </source>
</evidence>
<dbReference type="GO" id="GO:0005829">
    <property type="term" value="C:cytosol"/>
    <property type="evidence" value="ECO:0007669"/>
    <property type="project" value="TreeGrafter"/>
</dbReference>
<evidence type="ECO:0000256" key="5">
    <source>
        <dbReference type="ARBA" id="ARBA00022840"/>
    </source>
</evidence>
<evidence type="ECO:0000256" key="1">
    <source>
        <dbReference type="ARBA" id="ARBA00005187"/>
    </source>
</evidence>
<dbReference type="GO" id="GO:0006529">
    <property type="term" value="P:asparagine biosynthetic process"/>
    <property type="evidence" value="ECO:0007669"/>
    <property type="project" value="UniProtKB-KW"/>
</dbReference>
<evidence type="ECO:0000259" key="11">
    <source>
        <dbReference type="PROSITE" id="PS51278"/>
    </source>
</evidence>
<dbReference type="CDD" id="cd00712">
    <property type="entry name" value="AsnB"/>
    <property type="match status" value="1"/>
</dbReference>
<organism evidence="12 13">
    <name type="scientific">Lutibacter flavus</name>
    <dbReference type="NCBI Taxonomy" id="691689"/>
    <lineage>
        <taxon>Bacteria</taxon>
        <taxon>Pseudomonadati</taxon>
        <taxon>Bacteroidota</taxon>
        <taxon>Flavobacteriia</taxon>
        <taxon>Flavobacteriales</taxon>
        <taxon>Flavobacteriaceae</taxon>
        <taxon>Lutibacter</taxon>
    </lineage>
</organism>
<dbReference type="PIRSF" id="PIRSF001589">
    <property type="entry name" value="Asn_synthetase_glu-h"/>
    <property type="match status" value="1"/>
</dbReference>
<evidence type="ECO:0000256" key="6">
    <source>
        <dbReference type="ARBA" id="ARBA00022962"/>
    </source>
</evidence>
<dbReference type="NCBIfam" id="TIGR01536">
    <property type="entry name" value="asn_synth_AEB"/>
    <property type="match status" value="1"/>
</dbReference>
<feature type="site" description="Important for beta-aspartyl-AMP intermediate formation" evidence="10">
    <location>
        <position position="374"/>
    </location>
</feature>
<gene>
    <name evidence="12" type="ORF">SAMN04488111_2934</name>
</gene>
<dbReference type="CDD" id="cd01991">
    <property type="entry name" value="Asn_synthase_B_C"/>
    <property type="match status" value="1"/>
</dbReference>
<evidence type="ECO:0000256" key="9">
    <source>
        <dbReference type="PIRSR" id="PIRSR001589-2"/>
    </source>
</evidence>
<dbReference type="InterPro" id="IPR001962">
    <property type="entry name" value="Asn_synthase"/>
</dbReference>
<dbReference type="EC" id="6.3.5.4" evidence="3"/>
<comment type="catalytic activity">
    <reaction evidence="7">
        <text>L-aspartate + L-glutamine + ATP + H2O = L-asparagine + L-glutamate + AMP + diphosphate + H(+)</text>
        <dbReference type="Rhea" id="RHEA:12228"/>
        <dbReference type="ChEBI" id="CHEBI:15377"/>
        <dbReference type="ChEBI" id="CHEBI:15378"/>
        <dbReference type="ChEBI" id="CHEBI:29985"/>
        <dbReference type="ChEBI" id="CHEBI:29991"/>
        <dbReference type="ChEBI" id="CHEBI:30616"/>
        <dbReference type="ChEBI" id="CHEBI:33019"/>
        <dbReference type="ChEBI" id="CHEBI:58048"/>
        <dbReference type="ChEBI" id="CHEBI:58359"/>
        <dbReference type="ChEBI" id="CHEBI:456215"/>
        <dbReference type="EC" id="6.3.5.4"/>
    </reaction>
</comment>
<dbReference type="Pfam" id="PF13522">
    <property type="entry name" value="GATase_6"/>
    <property type="match status" value="1"/>
</dbReference>
<name>A0A238YYT4_9FLAO</name>
<evidence type="ECO:0000256" key="3">
    <source>
        <dbReference type="ARBA" id="ARBA00012737"/>
    </source>
</evidence>
<feature type="binding site" evidence="9">
    <location>
        <position position="102"/>
    </location>
    <ligand>
        <name>L-glutamine</name>
        <dbReference type="ChEBI" id="CHEBI:58359"/>
    </ligand>
</feature>
<evidence type="ECO:0000256" key="2">
    <source>
        <dbReference type="ARBA" id="ARBA00005752"/>
    </source>
</evidence>
<proteinExistence type="inferred from homology"/>
<keyword evidence="6 8" id="KW-0315">Glutamine amidotransferase</keyword>
<accession>A0A238YYT4</accession>
<dbReference type="Gene3D" id="3.60.20.10">
    <property type="entry name" value="Glutamine Phosphoribosylpyrophosphate, subunit 1, domain 1"/>
    <property type="match status" value="1"/>
</dbReference>
<dbReference type="Gene3D" id="3.40.50.620">
    <property type="entry name" value="HUPs"/>
    <property type="match status" value="1"/>
</dbReference>
<dbReference type="RefSeq" id="WP_089379199.1">
    <property type="nucleotide sequence ID" value="NZ_FZNX01000005.1"/>
</dbReference>
<comment type="similarity">
    <text evidence="2">Belongs to the asparagine synthetase family.</text>
</comment>
<dbReference type="EMBL" id="FZNX01000005">
    <property type="protein sequence ID" value="SNR76142.1"/>
    <property type="molecule type" value="Genomic_DNA"/>
</dbReference>
<dbReference type="SUPFAM" id="SSF56235">
    <property type="entry name" value="N-terminal nucleophile aminohydrolases (Ntn hydrolases)"/>
    <property type="match status" value="1"/>
</dbReference>
<evidence type="ECO:0000256" key="10">
    <source>
        <dbReference type="PIRSR" id="PIRSR001589-3"/>
    </source>
</evidence>
<dbReference type="AlphaFoldDB" id="A0A238YYT4"/>
<reference evidence="13" key="1">
    <citation type="submission" date="2017-06" db="EMBL/GenBank/DDBJ databases">
        <authorList>
            <person name="Varghese N."/>
            <person name="Submissions S."/>
        </authorList>
    </citation>
    <scope>NUCLEOTIDE SEQUENCE [LARGE SCALE GENOMIC DNA]</scope>
    <source>
        <strain evidence="13">DSM 27993</strain>
    </source>
</reference>
<dbReference type="Proteomes" id="UP000198412">
    <property type="component" value="Unassembled WGS sequence"/>
</dbReference>
<evidence type="ECO:0000256" key="7">
    <source>
        <dbReference type="ARBA" id="ARBA00048741"/>
    </source>
</evidence>
<evidence type="ECO:0000256" key="8">
    <source>
        <dbReference type="PIRSR" id="PIRSR001589-1"/>
    </source>
</evidence>
<evidence type="ECO:0000256" key="4">
    <source>
        <dbReference type="ARBA" id="ARBA00022741"/>
    </source>
</evidence>
<dbReference type="InterPro" id="IPR014729">
    <property type="entry name" value="Rossmann-like_a/b/a_fold"/>
</dbReference>
<dbReference type="PANTHER" id="PTHR43284:SF1">
    <property type="entry name" value="ASPARAGINE SYNTHETASE"/>
    <property type="match status" value="1"/>
</dbReference>
<keyword evidence="8" id="KW-0061">Asparagine biosynthesis</keyword>
<comment type="pathway">
    <text evidence="1">Amino-acid biosynthesis; L-asparagine biosynthesis; L-asparagine from L-aspartate (L-Gln route): step 1/1.</text>
</comment>
<dbReference type="PROSITE" id="PS51278">
    <property type="entry name" value="GATASE_TYPE_2"/>
    <property type="match status" value="1"/>
</dbReference>
<keyword evidence="4 9" id="KW-0547">Nucleotide-binding</keyword>
<feature type="binding site" evidence="9">
    <location>
        <position position="299"/>
    </location>
    <ligand>
        <name>ATP</name>
        <dbReference type="ChEBI" id="CHEBI:30616"/>
    </ligand>
</feature>
<dbReference type="PANTHER" id="PTHR43284">
    <property type="entry name" value="ASPARAGINE SYNTHETASE (GLUTAMINE-HYDROLYZING)"/>
    <property type="match status" value="1"/>
</dbReference>
<dbReference type="OrthoDB" id="9763290at2"/>
<feature type="domain" description="Glutamine amidotransferase type-2" evidence="11">
    <location>
        <begin position="2"/>
        <end position="216"/>
    </location>
</feature>
<keyword evidence="8" id="KW-0028">Amino-acid biosynthesis</keyword>
<sequence length="644" mass="74628">MCGITGFISTEKIDFKYTLKNMINELIHRGPDDQGFWIDEEEKVGLGHTRLSILDLSQAGHQPMISKSERYVIVFNGEIYNHLSIRSEIDTLEKVNWKGHSDTETLLSAIEIWGIEQTLNKCVGMFAFALWDKIDKSLLLARDRMGEKPLYYGWVNNNFVFGSELKSIKRFTGFKNEIDRNSLALYLRYSSIPEPYSIYENINKLESGCYLTYDYKQRKIRIKNYYSIEKISNQSCLNEFSLNDVEAVSKLESLLMDSVGLQMQADVPTGAFLSGGVDSTIIVALMQAQSKRKINTFSIGFEQKDYNEAEHARSVSKYLGTDHYDLYVSGQEVLDVIPLLPNMYCEPFSDSSQIPTYLVSKIAKEKVTVCLTGDAGDELFCGYNRYNLANKSWNKISKIPMPLRSMLGFGINAIPYDIWELLFQPFKKQNKKSQAHFNKLDKFLKASLLLNSKNRKDFYHKGFMSHNNDVENWVLKSKLPKTIFELNDSAPSSYFSEMMKLDLMSYLPNDNLVKVDRAAMEVSLETRVPLLDHRIVEFALNLPLEFKLRDGVNKWILREVLYKHVPKKLIDRPKMGFAVPLASWLRGPLKDWGENLLNEKKLIQQGYFNATIIRRKWEEHISGKRNWHYQLWDVLIFQSWLNEQ</sequence>
<dbReference type="InterPro" id="IPR051786">
    <property type="entry name" value="ASN_synthetase/amidase"/>
</dbReference>
<keyword evidence="13" id="KW-1185">Reference proteome</keyword>
<feature type="active site" description="For GATase activity" evidence="8">
    <location>
        <position position="2"/>
    </location>
</feature>
<dbReference type="Pfam" id="PF00733">
    <property type="entry name" value="Asn_synthase"/>
    <property type="match status" value="1"/>
</dbReference>
<keyword evidence="5 9" id="KW-0067">ATP-binding</keyword>
<dbReference type="InterPro" id="IPR033738">
    <property type="entry name" value="AsnB_N"/>
</dbReference>
<dbReference type="SUPFAM" id="SSF52402">
    <property type="entry name" value="Adenine nucleotide alpha hydrolases-like"/>
    <property type="match status" value="1"/>
</dbReference>
<dbReference type="GO" id="GO:0004066">
    <property type="term" value="F:asparagine synthase (glutamine-hydrolyzing) activity"/>
    <property type="evidence" value="ECO:0007669"/>
    <property type="project" value="UniProtKB-EC"/>
</dbReference>
<dbReference type="GO" id="GO:0005524">
    <property type="term" value="F:ATP binding"/>
    <property type="evidence" value="ECO:0007669"/>
    <property type="project" value="UniProtKB-KW"/>
</dbReference>
<dbReference type="InterPro" id="IPR029055">
    <property type="entry name" value="Ntn_hydrolases_N"/>
</dbReference>
<protein>
    <recommendedName>
        <fullName evidence="3">asparagine synthase (glutamine-hydrolyzing)</fullName>
        <ecNumber evidence="3">6.3.5.4</ecNumber>
    </recommendedName>
</protein>
<dbReference type="InterPro" id="IPR006426">
    <property type="entry name" value="Asn_synth_AEB"/>
</dbReference>
<evidence type="ECO:0000313" key="13">
    <source>
        <dbReference type="Proteomes" id="UP000198412"/>
    </source>
</evidence>
<dbReference type="InterPro" id="IPR017932">
    <property type="entry name" value="GATase_2_dom"/>
</dbReference>